<sequence length="136" mass="15228">MATYTSQGQSDPEMWGIKTPSLNRLQRDNDKISGLFASFNIPDRIRRPSADGVRDGITSWLRIRRGSIVIPGKMFYEAGRKDPDLLSSSTDMEKLSFIEISLSGEKCLLSKGKVESADFTIGFLKFIDCIPEYNGK</sequence>
<dbReference type="Proteomes" id="UP001187531">
    <property type="component" value="Unassembled WGS sequence"/>
</dbReference>
<dbReference type="AlphaFoldDB" id="A0AA88LEV7"/>
<evidence type="ECO:0000313" key="1">
    <source>
        <dbReference type="EMBL" id="KAK2723959.1"/>
    </source>
</evidence>
<dbReference type="EMBL" id="JAVRJZ010000004">
    <property type="protein sequence ID" value="KAK2723959.1"/>
    <property type="molecule type" value="Genomic_DNA"/>
</dbReference>
<comment type="caution">
    <text evidence="1">The sequence shown here is derived from an EMBL/GenBank/DDBJ whole genome shotgun (WGS) entry which is preliminary data.</text>
</comment>
<protein>
    <submittedName>
        <fullName evidence="1">Uncharacterized protein</fullName>
    </submittedName>
</protein>
<accession>A0AA88LEV7</accession>
<evidence type="ECO:0000313" key="2">
    <source>
        <dbReference type="Proteomes" id="UP001187531"/>
    </source>
</evidence>
<organism evidence="1 2">
    <name type="scientific">Artemia franciscana</name>
    <name type="common">Brine shrimp</name>
    <name type="synonym">Artemia sanfranciscana</name>
    <dbReference type="NCBI Taxonomy" id="6661"/>
    <lineage>
        <taxon>Eukaryota</taxon>
        <taxon>Metazoa</taxon>
        <taxon>Ecdysozoa</taxon>
        <taxon>Arthropoda</taxon>
        <taxon>Crustacea</taxon>
        <taxon>Branchiopoda</taxon>
        <taxon>Anostraca</taxon>
        <taxon>Artemiidae</taxon>
        <taxon>Artemia</taxon>
    </lineage>
</organism>
<reference evidence="1" key="1">
    <citation type="submission" date="2023-07" db="EMBL/GenBank/DDBJ databases">
        <title>Chromosome-level genome assembly of Artemia franciscana.</title>
        <authorList>
            <person name="Jo E."/>
        </authorList>
    </citation>
    <scope>NUCLEOTIDE SEQUENCE</scope>
    <source>
        <tissue evidence="1">Whole body</tissue>
    </source>
</reference>
<feature type="non-terminal residue" evidence="1">
    <location>
        <position position="1"/>
    </location>
</feature>
<name>A0AA88LEV7_ARTSF</name>
<proteinExistence type="predicted"/>
<keyword evidence="2" id="KW-1185">Reference proteome</keyword>
<gene>
    <name evidence="1" type="ORF">QYM36_002337</name>
</gene>